<keyword evidence="4 11" id="KW-0540">Nuclease</keyword>
<dbReference type="InterPro" id="IPR006171">
    <property type="entry name" value="TOPRIM_dom"/>
</dbReference>
<dbReference type="Pfam" id="PF13331">
    <property type="entry name" value="DUF4093"/>
    <property type="match status" value="1"/>
</dbReference>
<dbReference type="InterPro" id="IPR034141">
    <property type="entry name" value="TOPRIM_RNase_M5-like"/>
</dbReference>
<comment type="function">
    <text evidence="11">Required for correct processing of both the 5' and 3' ends of 5S rRNA precursor. Cleaves both sides of a double-stranded region yielding mature 5S rRNA in one step.</text>
</comment>
<evidence type="ECO:0000256" key="12">
    <source>
        <dbReference type="NCBIfam" id="TIGR00334"/>
    </source>
</evidence>
<evidence type="ECO:0000256" key="2">
    <source>
        <dbReference type="ARBA" id="ARBA00022517"/>
    </source>
</evidence>
<keyword evidence="7 11" id="KW-0255">Endonuclease</keyword>
<evidence type="ECO:0000256" key="10">
    <source>
        <dbReference type="ARBA" id="ARBA00022884"/>
    </source>
</evidence>
<evidence type="ECO:0000256" key="5">
    <source>
        <dbReference type="ARBA" id="ARBA00022723"/>
    </source>
</evidence>
<dbReference type="EC" id="3.1.26.8" evidence="11 12"/>
<evidence type="ECO:0000256" key="4">
    <source>
        <dbReference type="ARBA" id="ARBA00022722"/>
    </source>
</evidence>
<evidence type="ECO:0000313" key="14">
    <source>
        <dbReference type="EMBL" id="RDY22054.1"/>
    </source>
</evidence>
<dbReference type="NCBIfam" id="TIGR00334">
    <property type="entry name" value="5S_RNA_mat_M5"/>
    <property type="match status" value="1"/>
</dbReference>
<evidence type="ECO:0000256" key="3">
    <source>
        <dbReference type="ARBA" id="ARBA00022552"/>
    </source>
</evidence>
<dbReference type="GO" id="GO:0019843">
    <property type="term" value="F:rRNA binding"/>
    <property type="evidence" value="ECO:0007669"/>
    <property type="project" value="UniProtKB-KW"/>
</dbReference>
<evidence type="ECO:0000256" key="11">
    <source>
        <dbReference type="HAMAP-Rule" id="MF_01469"/>
    </source>
</evidence>
<dbReference type="Gene3D" id="3.40.1360.10">
    <property type="match status" value="1"/>
</dbReference>
<dbReference type="PANTHER" id="PTHR39156:SF1">
    <property type="entry name" value="RIBONUCLEASE M5"/>
    <property type="match status" value="1"/>
</dbReference>
<dbReference type="GO" id="GO:0043822">
    <property type="term" value="F:ribonuclease M5 activity"/>
    <property type="evidence" value="ECO:0007669"/>
    <property type="project" value="UniProtKB-UniRule"/>
</dbReference>
<evidence type="ECO:0000256" key="9">
    <source>
        <dbReference type="ARBA" id="ARBA00022842"/>
    </source>
</evidence>
<organism evidence="14 15">
    <name type="scientific">Criibacterium bergeronii</name>
    <dbReference type="NCBI Taxonomy" id="1871336"/>
    <lineage>
        <taxon>Bacteria</taxon>
        <taxon>Bacillati</taxon>
        <taxon>Bacillota</taxon>
        <taxon>Clostridia</taxon>
        <taxon>Peptostreptococcales</taxon>
        <taxon>Filifactoraceae</taxon>
        <taxon>Criibacterium</taxon>
    </lineage>
</organism>
<dbReference type="InterPro" id="IPR025156">
    <property type="entry name" value="RNase_M5_C"/>
</dbReference>
<dbReference type="AlphaFoldDB" id="A0A1C0AER7"/>
<dbReference type="STRING" id="1871336.BBG48_07865"/>
<dbReference type="InterPro" id="IPR004466">
    <property type="entry name" value="RNase_M5"/>
</dbReference>
<reference evidence="14 15" key="1">
    <citation type="journal article" date="2016" name="Genome Announc.">
        <title>Draft Genome Sequence of Criibacterium bergeronii gen. nov., sp. nov., Strain CCRI-22567T, Isolated from a Vaginal Sample from a Woman with Bacterial Vaginosis.</title>
        <authorList>
            <person name="Maheux A.F."/>
            <person name="Berube E."/>
            <person name="Boudreau D.K."/>
            <person name="Raymond F."/>
            <person name="Corbeil J."/>
            <person name="Roy P.H."/>
            <person name="Boissinot M."/>
            <person name="Omar R.F."/>
        </authorList>
    </citation>
    <scope>NUCLEOTIDE SEQUENCE [LARGE SCALE GENOMIC DNA]</scope>
    <source>
        <strain evidence="14 15">CCRI-22567</strain>
    </source>
</reference>
<evidence type="ECO:0000313" key="15">
    <source>
        <dbReference type="Proteomes" id="UP000093352"/>
    </source>
</evidence>
<keyword evidence="15" id="KW-1185">Reference proteome</keyword>
<keyword evidence="10 11" id="KW-0694">RNA-binding</keyword>
<name>A0A1C0AER7_9FIRM</name>
<keyword evidence="3 11" id="KW-0698">rRNA processing</keyword>
<dbReference type="RefSeq" id="WP_068913777.1">
    <property type="nucleotide sequence ID" value="NZ_MBEW02000002.1"/>
</dbReference>
<dbReference type="HAMAP" id="MF_01469">
    <property type="entry name" value="RNase_M5"/>
    <property type="match status" value="1"/>
</dbReference>
<comment type="catalytic activity">
    <reaction evidence="11">
        <text>Endonucleolytic cleavage of RNA, removing 21 and 42 nucleotides, respectively, from the 5'- and 3'-termini of a 5S-rRNA precursor.</text>
        <dbReference type="EC" id="3.1.26.8"/>
    </reaction>
</comment>
<dbReference type="SMART" id="SM00493">
    <property type="entry name" value="TOPRIM"/>
    <property type="match status" value="1"/>
</dbReference>
<evidence type="ECO:0000259" key="13">
    <source>
        <dbReference type="PROSITE" id="PS50880"/>
    </source>
</evidence>
<dbReference type="Pfam" id="PF01751">
    <property type="entry name" value="Toprim"/>
    <property type="match status" value="1"/>
</dbReference>
<keyword evidence="2 11" id="KW-0690">Ribosome biogenesis</keyword>
<keyword evidence="8 11" id="KW-0378">Hydrolase</keyword>
<sequence>MEKLKINEIIVVEGKDDVSAVKKAVDAEILMTNGYSLDKRARDLIKAASLRKKLIILTDSDYAGEVIRKRVEKLVGSENVAHAFLSREVSTKDGDIGVENASPESIAESLSKVRFTKKDKEDIFTQKDMLYNDLVGGNNSSNKRDFVGKLLGVGYCNAKQFLSRLNTFDITREEFNDALNKYENEVSNG</sequence>
<dbReference type="Proteomes" id="UP000093352">
    <property type="component" value="Unassembled WGS sequence"/>
</dbReference>
<evidence type="ECO:0000256" key="6">
    <source>
        <dbReference type="ARBA" id="ARBA00022730"/>
    </source>
</evidence>
<keyword evidence="5" id="KW-0479">Metal-binding</keyword>
<feature type="domain" description="Toprim" evidence="13">
    <location>
        <begin position="7"/>
        <end position="90"/>
    </location>
</feature>
<evidence type="ECO:0000256" key="8">
    <source>
        <dbReference type="ARBA" id="ARBA00022801"/>
    </source>
</evidence>
<proteinExistence type="inferred from homology"/>
<dbReference type="EMBL" id="MBEW02000002">
    <property type="protein sequence ID" value="RDY22054.1"/>
    <property type="molecule type" value="Genomic_DNA"/>
</dbReference>
<evidence type="ECO:0000256" key="1">
    <source>
        <dbReference type="ARBA" id="ARBA00022490"/>
    </source>
</evidence>
<comment type="caution">
    <text evidence="14">The sequence shown here is derived from an EMBL/GenBank/DDBJ whole genome shotgun (WGS) entry which is preliminary data.</text>
</comment>
<comment type="subcellular location">
    <subcellularLocation>
        <location evidence="11">Cytoplasm</location>
    </subcellularLocation>
</comment>
<protein>
    <recommendedName>
        <fullName evidence="11 12">Ribonuclease M5</fullName>
        <ecNumber evidence="11 12">3.1.26.8</ecNumber>
    </recommendedName>
    <alternativeName>
        <fullName evidence="11">RNase M5</fullName>
    </alternativeName>
    <alternativeName>
        <fullName evidence="11">Ribosomal RNA terminal maturase M5</fullName>
    </alternativeName>
</protein>
<dbReference type="GO" id="GO:0005737">
    <property type="term" value="C:cytoplasm"/>
    <property type="evidence" value="ECO:0007669"/>
    <property type="project" value="UniProtKB-SubCell"/>
</dbReference>
<comment type="similarity">
    <text evidence="11">Belongs to the ribonuclease M5 family.</text>
</comment>
<keyword evidence="6 11" id="KW-0699">rRNA-binding</keyword>
<dbReference type="SUPFAM" id="SSF110455">
    <property type="entry name" value="Toprim domain"/>
    <property type="match status" value="1"/>
</dbReference>
<keyword evidence="1 11" id="KW-0963">Cytoplasm</keyword>
<dbReference type="PROSITE" id="PS50880">
    <property type="entry name" value="TOPRIM"/>
    <property type="match status" value="1"/>
</dbReference>
<accession>A0A1C0AER7</accession>
<gene>
    <name evidence="11 14" type="primary">rnmV</name>
    <name evidence="14" type="ORF">BBG48_001550</name>
</gene>
<evidence type="ECO:0000256" key="7">
    <source>
        <dbReference type="ARBA" id="ARBA00022759"/>
    </source>
</evidence>
<dbReference type="GO" id="GO:0006364">
    <property type="term" value="P:rRNA processing"/>
    <property type="evidence" value="ECO:0007669"/>
    <property type="project" value="UniProtKB-UniRule"/>
</dbReference>
<dbReference type="CDD" id="cd01027">
    <property type="entry name" value="TOPRIM_RNase_M5_like"/>
    <property type="match status" value="1"/>
</dbReference>
<keyword evidence="9" id="KW-0460">Magnesium</keyword>
<dbReference type="GO" id="GO:0046872">
    <property type="term" value="F:metal ion binding"/>
    <property type="evidence" value="ECO:0007669"/>
    <property type="project" value="UniProtKB-KW"/>
</dbReference>
<dbReference type="PANTHER" id="PTHR39156">
    <property type="entry name" value="RIBONUCLEASE M5"/>
    <property type="match status" value="1"/>
</dbReference>